<name>A0A117NRF7_PENFR</name>
<gene>
    <name evidence="1" type="ORF">ACN42_g1574</name>
</gene>
<organism evidence="1 2">
    <name type="scientific">Penicillium freii</name>
    <dbReference type="NCBI Taxonomy" id="48697"/>
    <lineage>
        <taxon>Eukaryota</taxon>
        <taxon>Fungi</taxon>
        <taxon>Dikarya</taxon>
        <taxon>Ascomycota</taxon>
        <taxon>Pezizomycotina</taxon>
        <taxon>Eurotiomycetes</taxon>
        <taxon>Eurotiomycetidae</taxon>
        <taxon>Eurotiales</taxon>
        <taxon>Aspergillaceae</taxon>
        <taxon>Penicillium</taxon>
    </lineage>
</organism>
<accession>A0A117NRF7</accession>
<reference evidence="1 2" key="1">
    <citation type="submission" date="2015-10" db="EMBL/GenBank/DDBJ databases">
        <title>Genome sequencing of Penicillium freii.</title>
        <authorList>
            <person name="Nguyen H.D."/>
            <person name="Visagie C.M."/>
            <person name="Seifert K.A."/>
        </authorList>
    </citation>
    <scope>NUCLEOTIDE SEQUENCE [LARGE SCALE GENOMIC DNA]</scope>
    <source>
        <strain evidence="1 2">DAOM 242723</strain>
    </source>
</reference>
<dbReference type="Proteomes" id="UP000055045">
    <property type="component" value="Unassembled WGS sequence"/>
</dbReference>
<comment type="caution">
    <text evidence="1">The sequence shown here is derived from an EMBL/GenBank/DDBJ whole genome shotgun (WGS) entry which is preliminary data.</text>
</comment>
<dbReference type="AlphaFoldDB" id="A0A117NRF7"/>
<dbReference type="EMBL" id="LLXE01000025">
    <property type="protein sequence ID" value="KUM65493.1"/>
    <property type="molecule type" value="Genomic_DNA"/>
</dbReference>
<proteinExistence type="predicted"/>
<sequence>MSEASLPSRASLIFGLQSPLLVPPVYILYPSEWILGAKAIGVMFLVQQSPPAQTVYKILPSPPHSYVTRYRSQPDLAPGLLGI</sequence>
<keyword evidence="2" id="KW-1185">Reference proteome</keyword>
<evidence type="ECO:0000313" key="2">
    <source>
        <dbReference type="Proteomes" id="UP000055045"/>
    </source>
</evidence>
<evidence type="ECO:0000313" key="1">
    <source>
        <dbReference type="EMBL" id="KUM65493.1"/>
    </source>
</evidence>
<protein>
    <submittedName>
        <fullName evidence="1">Uncharacterized protein</fullName>
    </submittedName>
</protein>